<accession>A0A7J8W860</accession>
<evidence type="ECO:0000256" key="1">
    <source>
        <dbReference type="SAM" id="MobiDB-lite"/>
    </source>
</evidence>
<comment type="caution">
    <text evidence="2">The sequence shown here is derived from an EMBL/GenBank/DDBJ whole genome shotgun (WGS) entry which is preliminary data.</text>
</comment>
<organism evidence="2 3">
    <name type="scientific">Gossypium klotzschianum</name>
    <dbReference type="NCBI Taxonomy" id="34286"/>
    <lineage>
        <taxon>Eukaryota</taxon>
        <taxon>Viridiplantae</taxon>
        <taxon>Streptophyta</taxon>
        <taxon>Embryophyta</taxon>
        <taxon>Tracheophyta</taxon>
        <taxon>Spermatophyta</taxon>
        <taxon>Magnoliopsida</taxon>
        <taxon>eudicotyledons</taxon>
        <taxon>Gunneridae</taxon>
        <taxon>Pentapetalae</taxon>
        <taxon>rosids</taxon>
        <taxon>malvids</taxon>
        <taxon>Malvales</taxon>
        <taxon>Malvaceae</taxon>
        <taxon>Malvoideae</taxon>
        <taxon>Gossypium</taxon>
    </lineage>
</organism>
<evidence type="ECO:0008006" key="4">
    <source>
        <dbReference type="Google" id="ProtNLM"/>
    </source>
</evidence>
<dbReference type="EMBL" id="JABFAB010240035">
    <property type="protein sequence ID" value="MBA0671231.1"/>
    <property type="molecule type" value="Genomic_DNA"/>
</dbReference>
<feature type="region of interest" description="Disordered" evidence="1">
    <location>
        <begin position="72"/>
        <end position="208"/>
    </location>
</feature>
<evidence type="ECO:0000313" key="2">
    <source>
        <dbReference type="EMBL" id="MBA0671231.1"/>
    </source>
</evidence>
<dbReference type="AlphaFoldDB" id="A0A7J8W860"/>
<gene>
    <name evidence="2" type="ORF">Goklo_024534</name>
</gene>
<proteinExistence type="predicted"/>
<feature type="compositionally biased region" description="Basic and acidic residues" evidence="1">
    <location>
        <begin position="138"/>
        <end position="159"/>
    </location>
</feature>
<feature type="compositionally biased region" description="Basic and acidic residues" evidence="1">
    <location>
        <begin position="168"/>
        <end position="181"/>
    </location>
</feature>
<dbReference type="OrthoDB" id="1002194at2759"/>
<keyword evidence="3" id="KW-1185">Reference proteome</keyword>
<dbReference type="PANTHER" id="PTHR31973">
    <property type="entry name" value="POLYPROTEIN, PUTATIVE-RELATED"/>
    <property type="match status" value="1"/>
</dbReference>
<protein>
    <recommendedName>
        <fullName evidence="4">Transposase MuDR plant domain-containing protein</fullName>
    </recommendedName>
</protein>
<feature type="compositionally biased region" description="Basic and acidic residues" evidence="1">
    <location>
        <begin position="189"/>
        <end position="200"/>
    </location>
</feature>
<name>A0A7J8W860_9ROSI</name>
<sequence>MSIEEEYYINLCVGGKFICDPHVRYLGGEMVKLKEIDLYVEHEIDTVVFVDDESMLVVACLQFGGDGNEGGEGGKVVGNKCGEGEGESGEVVGSKGGESDGGGEERDRDESDSVSEDENTYLMKVMYLSDGDNDDELQEGRQKVREMEGKTSGKGKETVLDEAESESFGEKFKAGVPKEVDGEGLNDSVGKEEDGNKTEYFDSDDYGSILGSEDDDNTNICRRRSKNKMVNVKVIAEHFEATIGDHLKMKPREIKRRVASKMHVNANMIKCRKAKKMIKDKLAGNFLQEFAMLWDYANELRLKNPGSTIKIAVNRVTPHSPTNFKRFYVCFEALKRGPFKCKLLAVVGRDGNNQMYLVAWGLEIAINDILPKVEHRNCARHVLSN</sequence>
<dbReference type="Proteomes" id="UP000593573">
    <property type="component" value="Unassembled WGS sequence"/>
</dbReference>
<reference evidence="2 3" key="1">
    <citation type="journal article" date="2019" name="Genome Biol. Evol.">
        <title>Insights into the evolution of the New World diploid cottons (Gossypium, subgenus Houzingenia) based on genome sequencing.</title>
        <authorList>
            <person name="Grover C.E."/>
            <person name="Arick M.A. 2nd"/>
            <person name="Thrash A."/>
            <person name="Conover J.L."/>
            <person name="Sanders W.S."/>
            <person name="Peterson D.G."/>
            <person name="Frelichowski J.E."/>
            <person name="Scheffler J.A."/>
            <person name="Scheffler B.E."/>
            <person name="Wendel J.F."/>
        </authorList>
    </citation>
    <scope>NUCLEOTIDE SEQUENCE [LARGE SCALE GENOMIC DNA]</scope>
    <source>
        <strain evidence="2">57</strain>
        <tissue evidence="2">Leaf</tissue>
    </source>
</reference>
<evidence type="ECO:0000313" key="3">
    <source>
        <dbReference type="Proteomes" id="UP000593573"/>
    </source>
</evidence>
<dbReference type="PANTHER" id="PTHR31973:SF187">
    <property type="entry name" value="MUTATOR TRANSPOSASE MUDRA PROTEIN"/>
    <property type="match status" value="1"/>
</dbReference>